<sequence>MTQEKIGALVKLLLQPQLTSIVPNTSITTPDYPPLSCTDCALPQHYGFIDSDSEPSHLSQLCAANVVSGLDSLHQPHISDSRSQQSPQLHQPNNSSQLNVTNSVDPDNSFRLNNNSDSTLNYSSQNIVTDVTNSNRSFGLYVSDPFVAPDFPSQLYVSNSG</sequence>
<protein>
    <submittedName>
        <fullName evidence="1">1566_t:CDS:1</fullName>
    </submittedName>
</protein>
<comment type="caution">
    <text evidence="1">The sequence shown here is derived from an EMBL/GenBank/DDBJ whole genome shotgun (WGS) entry which is preliminary data.</text>
</comment>
<organism evidence="1 2">
    <name type="scientific">Racocetra persica</name>
    <dbReference type="NCBI Taxonomy" id="160502"/>
    <lineage>
        <taxon>Eukaryota</taxon>
        <taxon>Fungi</taxon>
        <taxon>Fungi incertae sedis</taxon>
        <taxon>Mucoromycota</taxon>
        <taxon>Glomeromycotina</taxon>
        <taxon>Glomeromycetes</taxon>
        <taxon>Diversisporales</taxon>
        <taxon>Gigasporaceae</taxon>
        <taxon>Racocetra</taxon>
    </lineage>
</organism>
<dbReference type="EMBL" id="CAJVQC010007364">
    <property type="protein sequence ID" value="CAG8578215.1"/>
    <property type="molecule type" value="Genomic_DNA"/>
</dbReference>
<name>A0ACA9MBB7_9GLOM</name>
<reference evidence="1" key="1">
    <citation type="submission" date="2021-06" db="EMBL/GenBank/DDBJ databases">
        <authorList>
            <person name="Kallberg Y."/>
            <person name="Tangrot J."/>
            <person name="Rosling A."/>
        </authorList>
    </citation>
    <scope>NUCLEOTIDE SEQUENCE</scope>
    <source>
        <strain evidence="1">MA461A</strain>
    </source>
</reference>
<keyword evidence="2" id="KW-1185">Reference proteome</keyword>
<proteinExistence type="predicted"/>
<evidence type="ECO:0000313" key="2">
    <source>
        <dbReference type="Proteomes" id="UP000789920"/>
    </source>
</evidence>
<gene>
    <name evidence="1" type="ORF">RPERSI_LOCUS5029</name>
</gene>
<accession>A0ACA9MBB7</accession>
<evidence type="ECO:0000313" key="1">
    <source>
        <dbReference type="EMBL" id="CAG8578215.1"/>
    </source>
</evidence>
<dbReference type="Proteomes" id="UP000789920">
    <property type="component" value="Unassembled WGS sequence"/>
</dbReference>